<dbReference type="SMART" id="SM00432">
    <property type="entry name" value="MADS"/>
    <property type="match status" value="1"/>
</dbReference>
<evidence type="ECO:0000256" key="1">
    <source>
        <dbReference type="ARBA" id="ARBA00004123"/>
    </source>
</evidence>
<dbReference type="GO" id="GO:0007507">
    <property type="term" value="P:heart development"/>
    <property type="evidence" value="ECO:0007669"/>
    <property type="project" value="UniProtKB-ARBA"/>
</dbReference>
<keyword evidence="3" id="KW-0597">Phosphoprotein</keyword>
<keyword evidence="8" id="KW-0804">Transcription</keyword>
<feature type="compositionally biased region" description="Polar residues" evidence="10">
    <location>
        <begin position="368"/>
        <end position="382"/>
    </location>
</feature>
<dbReference type="InterPro" id="IPR002100">
    <property type="entry name" value="TF_MADSbox"/>
</dbReference>
<feature type="compositionally biased region" description="Low complexity" evidence="10">
    <location>
        <begin position="411"/>
        <end position="424"/>
    </location>
</feature>
<dbReference type="GO" id="GO:0005634">
    <property type="term" value="C:nucleus"/>
    <property type="evidence" value="ECO:0007669"/>
    <property type="project" value="UniProtKB-SubCell"/>
</dbReference>
<evidence type="ECO:0000259" key="11">
    <source>
        <dbReference type="PROSITE" id="PS50066"/>
    </source>
</evidence>
<feature type="domain" description="MADS-box" evidence="11">
    <location>
        <begin position="1"/>
        <end position="61"/>
    </location>
</feature>
<dbReference type="RefSeq" id="XP_017668128.1">
    <property type="nucleotide sequence ID" value="XM_017812639.1"/>
</dbReference>
<evidence type="ECO:0000313" key="15">
    <source>
        <dbReference type="RefSeq" id="XP_017668130.1"/>
    </source>
</evidence>
<evidence type="ECO:0000256" key="3">
    <source>
        <dbReference type="ARBA" id="ARBA00022553"/>
    </source>
</evidence>
<accession>A0A6J0H0P6</accession>
<dbReference type="InterPro" id="IPR036879">
    <property type="entry name" value="TF_MADSbox_sf"/>
</dbReference>
<dbReference type="GO" id="GO:0030154">
    <property type="term" value="P:cell differentiation"/>
    <property type="evidence" value="ECO:0007669"/>
    <property type="project" value="UniProtKB-KW"/>
</dbReference>
<dbReference type="SUPFAM" id="SSF55455">
    <property type="entry name" value="SRF-like"/>
    <property type="match status" value="1"/>
</dbReference>
<sequence length="465" mass="50421">MGRKKIQITRIMDERNRQVTFTKRKFGLMKKAYELSVLCDCEIALIIFNSTNKLFQYASTDMDKVLLKYTEYNEPHESRTNSDIVETLRKKGLNGCDSPDPDADDSVGHSPESEDKYRKINEDIDLMISRQRLCAVPPPNFEMPVSIPVSNHNSLVYSNPVSSLGNPNLLPLAHPSLQRNSMSPGVTHRPPSAGNTGSLMGGDLTTGAGTSAGNGYGNPRNSPGLLVSPGNLNKNMQAKSPPPMNLGMNNRKPDLRVLIPPGSKNTMPSVNQRINNSQSAQSLATPVVSVATPTLPGQGMGGYPSAISTTYGTEYSLSSADISSLSGFNTASALHLGSVTGWQQQHLHNMPPSALSQLGACTSTHLSQSTNLSLPSTQSLNIKSEPVSPPRDRTTTPSRYPQHTRHEAGRSPVDSLSSCSSSYDGSDREDHRNEFHSPIGLTRPSPDERESPSVKRMRLSEGWAT</sequence>
<dbReference type="Pfam" id="PF12347">
    <property type="entry name" value="HJURP_C"/>
    <property type="match status" value="1"/>
</dbReference>
<dbReference type="PROSITE" id="PS00350">
    <property type="entry name" value="MADS_BOX_1"/>
    <property type="match status" value="1"/>
</dbReference>
<dbReference type="CDD" id="cd00265">
    <property type="entry name" value="MADS_MEF2_like"/>
    <property type="match status" value="1"/>
</dbReference>
<evidence type="ECO:0000256" key="7">
    <source>
        <dbReference type="ARBA" id="ARBA00023159"/>
    </source>
</evidence>
<evidence type="ECO:0000256" key="8">
    <source>
        <dbReference type="ARBA" id="ARBA00023163"/>
    </source>
</evidence>
<dbReference type="AlphaFoldDB" id="A0A6J0H0P6"/>
<dbReference type="Proteomes" id="UP000504624">
    <property type="component" value="Unplaced"/>
</dbReference>
<dbReference type="OrthoDB" id="1898716at2759"/>
<dbReference type="GO" id="GO:0046983">
    <property type="term" value="F:protein dimerization activity"/>
    <property type="evidence" value="ECO:0007669"/>
    <property type="project" value="InterPro"/>
</dbReference>
<evidence type="ECO:0000313" key="13">
    <source>
        <dbReference type="RefSeq" id="XP_017668128.1"/>
    </source>
</evidence>
<reference evidence="13 14" key="1">
    <citation type="submission" date="2025-04" db="UniProtKB">
        <authorList>
            <consortium name="RefSeq"/>
        </authorList>
    </citation>
    <scope>IDENTIFICATION</scope>
</reference>
<dbReference type="PRINTS" id="PR00404">
    <property type="entry name" value="MADSDOMAIN"/>
</dbReference>
<keyword evidence="5" id="KW-0805">Transcription regulation</keyword>
<dbReference type="Pfam" id="PF00319">
    <property type="entry name" value="SRF-TF"/>
    <property type="match status" value="1"/>
</dbReference>
<evidence type="ECO:0000256" key="5">
    <source>
        <dbReference type="ARBA" id="ARBA00023015"/>
    </source>
</evidence>
<keyword evidence="7" id="KW-0010">Activator</keyword>
<keyword evidence="2" id="KW-0217">Developmental protein</keyword>
<dbReference type="InterPro" id="IPR022102">
    <property type="entry name" value="HJURP_C"/>
</dbReference>
<dbReference type="GeneID" id="108496168"/>
<dbReference type="FunFam" id="3.40.1810.10:FF:000001">
    <property type="entry name" value="Myocyte-specific enhancer factor 2A homolog"/>
    <property type="match status" value="1"/>
</dbReference>
<evidence type="ECO:0000256" key="10">
    <source>
        <dbReference type="SAM" id="MobiDB-lite"/>
    </source>
</evidence>
<comment type="subcellular location">
    <subcellularLocation>
        <location evidence="1">Nucleus</location>
    </subcellularLocation>
</comment>
<name>A0A6J0H0P6_9PASS</name>
<evidence type="ECO:0000313" key="14">
    <source>
        <dbReference type="RefSeq" id="XP_017668129.1"/>
    </source>
</evidence>
<organism evidence="12 13">
    <name type="scientific">Lepidothrix coronata</name>
    <name type="common">blue-crowned manakin</name>
    <dbReference type="NCBI Taxonomy" id="321398"/>
    <lineage>
        <taxon>Eukaryota</taxon>
        <taxon>Metazoa</taxon>
        <taxon>Chordata</taxon>
        <taxon>Craniata</taxon>
        <taxon>Vertebrata</taxon>
        <taxon>Euteleostomi</taxon>
        <taxon>Archelosauria</taxon>
        <taxon>Archosauria</taxon>
        <taxon>Dinosauria</taxon>
        <taxon>Saurischia</taxon>
        <taxon>Theropoda</taxon>
        <taxon>Coelurosauria</taxon>
        <taxon>Aves</taxon>
        <taxon>Neognathae</taxon>
        <taxon>Neoaves</taxon>
        <taxon>Telluraves</taxon>
        <taxon>Australaves</taxon>
        <taxon>Passeriformes</taxon>
        <taxon>Pipridae</taxon>
        <taxon>Lepidothrix</taxon>
    </lineage>
</organism>
<dbReference type="Gene3D" id="3.40.1810.10">
    <property type="entry name" value="Transcription factor, MADS-box"/>
    <property type="match status" value="1"/>
</dbReference>
<protein>
    <submittedName>
        <fullName evidence="13 14">Myocyte-specific enhancer factor 2C isoform X3</fullName>
    </submittedName>
</protein>
<dbReference type="GO" id="GO:0000978">
    <property type="term" value="F:RNA polymerase II cis-regulatory region sequence-specific DNA binding"/>
    <property type="evidence" value="ECO:0007669"/>
    <property type="project" value="TreeGrafter"/>
</dbReference>
<dbReference type="RefSeq" id="XP_017668130.1">
    <property type="nucleotide sequence ID" value="XM_017812641.1"/>
</dbReference>
<dbReference type="GO" id="GO:0042826">
    <property type="term" value="F:histone deacetylase binding"/>
    <property type="evidence" value="ECO:0007669"/>
    <property type="project" value="TreeGrafter"/>
</dbReference>
<dbReference type="PANTHER" id="PTHR11945">
    <property type="entry name" value="MADS BOX PROTEIN"/>
    <property type="match status" value="1"/>
</dbReference>
<feature type="region of interest" description="Disordered" evidence="10">
    <location>
        <begin position="180"/>
        <end position="213"/>
    </location>
</feature>
<evidence type="ECO:0000256" key="6">
    <source>
        <dbReference type="ARBA" id="ARBA00023125"/>
    </source>
</evidence>
<evidence type="ECO:0000313" key="12">
    <source>
        <dbReference type="Proteomes" id="UP000504624"/>
    </source>
</evidence>
<keyword evidence="12" id="KW-1185">Reference proteome</keyword>
<feature type="region of interest" description="Disordered" evidence="10">
    <location>
        <begin position="368"/>
        <end position="465"/>
    </location>
</feature>
<keyword evidence="4" id="KW-0221">Differentiation</keyword>
<dbReference type="CTD" id="4208"/>
<feature type="region of interest" description="Disordered" evidence="10">
    <location>
        <begin position="91"/>
        <end position="118"/>
    </location>
</feature>
<proteinExistence type="predicted"/>
<evidence type="ECO:0000256" key="9">
    <source>
        <dbReference type="ARBA" id="ARBA00023242"/>
    </source>
</evidence>
<evidence type="ECO:0000256" key="4">
    <source>
        <dbReference type="ARBA" id="ARBA00022782"/>
    </source>
</evidence>
<evidence type="ECO:0000256" key="2">
    <source>
        <dbReference type="ARBA" id="ARBA00022473"/>
    </source>
</evidence>
<dbReference type="GO" id="GO:0045944">
    <property type="term" value="P:positive regulation of transcription by RNA polymerase II"/>
    <property type="evidence" value="ECO:0007669"/>
    <property type="project" value="InterPro"/>
</dbReference>
<keyword evidence="9" id="KW-0539">Nucleus</keyword>
<keyword evidence="6" id="KW-0238">DNA-binding</keyword>
<feature type="compositionally biased region" description="Basic and acidic residues" evidence="10">
    <location>
        <begin position="425"/>
        <end position="435"/>
    </location>
</feature>
<dbReference type="GO" id="GO:0000981">
    <property type="term" value="F:DNA-binding transcription factor activity, RNA polymerase II-specific"/>
    <property type="evidence" value="ECO:0007669"/>
    <property type="project" value="TreeGrafter"/>
</dbReference>
<dbReference type="PANTHER" id="PTHR11945:SF534">
    <property type="entry name" value="MYOCYTE-SPECIFIC ENHANCER FACTOR 2"/>
    <property type="match status" value="1"/>
</dbReference>
<dbReference type="PROSITE" id="PS50066">
    <property type="entry name" value="MADS_BOX_2"/>
    <property type="match status" value="1"/>
</dbReference>
<dbReference type="RefSeq" id="XP_017668129.1">
    <property type="nucleotide sequence ID" value="XM_017812640.1"/>
</dbReference>
<gene>
    <name evidence="13 14 15" type="primary">MEF2C</name>
</gene>
<dbReference type="InterPro" id="IPR033896">
    <property type="entry name" value="MEF2-like_N"/>
</dbReference>